<dbReference type="PANTHER" id="PTHR45339:SF5">
    <property type="entry name" value="HISTIDINE KINASE"/>
    <property type="match status" value="1"/>
</dbReference>
<dbReference type="InterPro" id="IPR036097">
    <property type="entry name" value="HisK_dim/P_sf"/>
</dbReference>
<dbReference type="InterPro" id="IPR035965">
    <property type="entry name" value="PAS-like_dom_sf"/>
</dbReference>
<proteinExistence type="predicted"/>
<dbReference type="InterPro" id="IPR005467">
    <property type="entry name" value="His_kinase_dom"/>
</dbReference>
<dbReference type="NCBIfam" id="TIGR00229">
    <property type="entry name" value="sensory_box"/>
    <property type="match status" value="3"/>
</dbReference>
<keyword evidence="6" id="KW-0902">Two-component regulatory system</keyword>
<dbReference type="Gene3D" id="3.30.565.10">
    <property type="entry name" value="Histidine kinase-like ATPase, C-terminal domain"/>
    <property type="match status" value="1"/>
</dbReference>
<dbReference type="PROSITE" id="PS50109">
    <property type="entry name" value="HIS_KIN"/>
    <property type="match status" value="1"/>
</dbReference>
<name>A0A6N6N6L2_9BACT</name>
<dbReference type="Gene3D" id="1.10.287.130">
    <property type="match status" value="1"/>
</dbReference>
<dbReference type="PRINTS" id="PR00344">
    <property type="entry name" value="BCTRLSENSOR"/>
</dbReference>
<evidence type="ECO:0000256" key="1">
    <source>
        <dbReference type="ARBA" id="ARBA00000085"/>
    </source>
</evidence>
<evidence type="ECO:0000256" key="7">
    <source>
        <dbReference type="PROSITE-ProRule" id="PRU00169"/>
    </source>
</evidence>
<evidence type="ECO:0000259" key="8">
    <source>
        <dbReference type="PROSITE" id="PS50109"/>
    </source>
</evidence>
<feature type="domain" description="PAS" evidence="10">
    <location>
        <begin position="291"/>
        <end position="361"/>
    </location>
</feature>
<dbReference type="InterPro" id="IPR000014">
    <property type="entry name" value="PAS"/>
</dbReference>
<dbReference type="SUPFAM" id="SSF55785">
    <property type="entry name" value="PYP-like sensor domain (PAS domain)"/>
    <property type="match status" value="3"/>
</dbReference>
<evidence type="ECO:0000256" key="3">
    <source>
        <dbReference type="ARBA" id="ARBA00022553"/>
    </source>
</evidence>
<dbReference type="Pfam" id="PF00512">
    <property type="entry name" value="HisKA"/>
    <property type="match status" value="1"/>
</dbReference>
<evidence type="ECO:0000256" key="4">
    <source>
        <dbReference type="ARBA" id="ARBA00022679"/>
    </source>
</evidence>
<dbReference type="SUPFAM" id="SSF47384">
    <property type="entry name" value="Homodimeric domain of signal transducing histidine kinase"/>
    <property type="match status" value="1"/>
</dbReference>
<dbReference type="CDD" id="cd00130">
    <property type="entry name" value="PAS"/>
    <property type="match status" value="2"/>
</dbReference>
<evidence type="ECO:0000313" key="12">
    <source>
        <dbReference type="Proteomes" id="UP000438699"/>
    </source>
</evidence>
<dbReference type="OrthoDB" id="5438015at2"/>
<dbReference type="InterPro" id="IPR004358">
    <property type="entry name" value="Sig_transdc_His_kin-like_C"/>
</dbReference>
<dbReference type="Proteomes" id="UP000438699">
    <property type="component" value="Unassembled WGS sequence"/>
</dbReference>
<dbReference type="InterPro" id="IPR013767">
    <property type="entry name" value="PAS_fold"/>
</dbReference>
<dbReference type="CDD" id="cd17546">
    <property type="entry name" value="REC_hyHK_CKI1_RcsC-like"/>
    <property type="match status" value="1"/>
</dbReference>
<accession>A0A6N6N6L2</accession>
<dbReference type="RefSeq" id="WP_151148949.1">
    <property type="nucleotide sequence ID" value="NZ_WAIE01000001.1"/>
</dbReference>
<comment type="caution">
    <text evidence="11">The sequence shown here is derived from an EMBL/GenBank/DDBJ whole genome shotgun (WGS) entry which is preliminary data.</text>
</comment>
<dbReference type="PROSITE" id="PS50112">
    <property type="entry name" value="PAS"/>
    <property type="match status" value="2"/>
</dbReference>
<dbReference type="SMART" id="SM00091">
    <property type="entry name" value="PAS"/>
    <property type="match status" value="3"/>
</dbReference>
<dbReference type="Pfam" id="PF00072">
    <property type="entry name" value="Response_reg"/>
    <property type="match status" value="1"/>
</dbReference>
<sequence>MRCLTEMNATDRERLERRVREHAEKHEGFARIMSCSVAVFDTYVSAIRDICVRIEAEGHAAQRDYSGLDSLAARLVSRCLTQGGSLQFTLLLVQCFREAFLDHLELYAASDHVSEQCPGLIRELHDVLERSIVREWENLEQASRLARDHDNPAAAAVFWQLPEPVLLHSRGGDIMDANPAACLFFGIPVERIRTLRLQDMEAPAAAGGRGRKQAIPGPGEVQSYRTVFTGVRGRRVTCEVLCRQANLDESVFYISTLRDITDMRKQEKRLRDAGRVMEMRMDKNVQRLREINARFQAVLDNSPMALFIVDMDGRHLVANAAWCSMLGKKQDAVLDSHMSEVLPPDSAKAMQDVLAMAERKQDAVGLDARLEVGEKEVRISGTLFPLPDENGAMTACCGMAMDVTRSQRAEERGRALARQNALILNSAGEGIFGMDSERRVTFANPAAAEMLGWEVAEIIGSDAHALLLHSDEEGLPRPILRCPICRVLETARPSRGESILWCKNGVAIPVTYTAVPLRSGVDVEGVVVTFSDISEHKRIEHELIMAKERAELGSQAKTQFLANMSHELRTPLNGILGLVQLMLETERNKNKREYLTMVREASNRLLGLVRNLLDLSNIKSGRIERTDTRFALRQSLSTLVETISVQAKLKSLEFVSFIDESLPEQWYGDIVHIKQALNNLLKNAIQYTPSGRVMLDIREQPGGVDGVRMVRFTVTDTGTGIPEDMQERIFDSFALGEDYLTKKYSGSGVGLSIARKLVDLLGGELNMNSKPGAGSVFSFTAALTPAHREEDLPTPSGLRILYAEDEFTNQRMVQGVLSRAGHEVVLASDGAEALKTLSQSEFDLVLMDIQMPVLDGLETTRRIRKDMKLDLPVIALTAFAGEDDLNRFEAVGMSGLLHKPFELSELLKTLEDHAGAAA</sequence>
<dbReference type="Pfam" id="PF00989">
    <property type="entry name" value="PAS"/>
    <property type="match status" value="1"/>
</dbReference>
<keyword evidence="12" id="KW-1185">Reference proteome</keyword>
<dbReference type="GO" id="GO:0006355">
    <property type="term" value="P:regulation of DNA-templated transcription"/>
    <property type="evidence" value="ECO:0007669"/>
    <property type="project" value="InterPro"/>
</dbReference>
<comment type="catalytic activity">
    <reaction evidence="1">
        <text>ATP + protein L-histidine = ADP + protein N-phospho-L-histidine.</text>
        <dbReference type="EC" id="2.7.13.3"/>
    </reaction>
</comment>
<dbReference type="Pfam" id="PF13188">
    <property type="entry name" value="PAS_8"/>
    <property type="match status" value="1"/>
</dbReference>
<protein>
    <recommendedName>
        <fullName evidence="2">histidine kinase</fullName>
        <ecNumber evidence="2">2.7.13.3</ecNumber>
    </recommendedName>
</protein>
<evidence type="ECO:0000313" key="11">
    <source>
        <dbReference type="EMBL" id="KAB1442757.1"/>
    </source>
</evidence>
<evidence type="ECO:0000256" key="5">
    <source>
        <dbReference type="ARBA" id="ARBA00022777"/>
    </source>
</evidence>
<dbReference type="CDD" id="cd16922">
    <property type="entry name" value="HATPase_EvgS-ArcB-TorS-like"/>
    <property type="match status" value="1"/>
</dbReference>
<evidence type="ECO:0000259" key="9">
    <source>
        <dbReference type="PROSITE" id="PS50110"/>
    </source>
</evidence>
<keyword evidence="4" id="KW-0808">Transferase</keyword>
<dbReference type="SMART" id="SM00388">
    <property type="entry name" value="HisKA"/>
    <property type="match status" value="1"/>
</dbReference>
<dbReference type="SMART" id="SM00387">
    <property type="entry name" value="HATPase_c"/>
    <property type="match status" value="1"/>
</dbReference>
<reference evidence="11 12" key="1">
    <citation type="journal article" date="2017" name="Int. J. Syst. Evol. Microbiol.">
        <title>Desulfovibrio senegalensis sp. nov., a mesophilic sulfate reducer isolated from marine sediment.</title>
        <authorList>
            <person name="Thioye A."/>
            <person name="Gam Z.B.A."/>
            <person name="Mbengue M."/>
            <person name="Cayol J.L."/>
            <person name="Joseph-Bartoli M."/>
            <person name="Toure-Kane C."/>
            <person name="Labat M."/>
        </authorList>
    </citation>
    <scope>NUCLEOTIDE SEQUENCE [LARGE SCALE GENOMIC DNA]</scope>
    <source>
        <strain evidence="11 12">DSM 101509</strain>
    </source>
</reference>
<keyword evidence="5" id="KW-0418">Kinase</keyword>
<dbReference type="InterPro" id="IPR003661">
    <property type="entry name" value="HisK_dim/P_dom"/>
</dbReference>
<dbReference type="Gene3D" id="3.30.450.20">
    <property type="entry name" value="PAS domain"/>
    <property type="match status" value="3"/>
</dbReference>
<dbReference type="PROSITE" id="PS50110">
    <property type="entry name" value="RESPONSE_REGULATORY"/>
    <property type="match status" value="1"/>
</dbReference>
<dbReference type="PANTHER" id="PTHR45339">
    <property type="entry name" value="HYBRID SIGNAL TRANSDUCTION HISTIDINE KINASE J"/>
    <property type="match status" value="1"/>
</dbReference>
<organism evidence="11 12">
    <name type="scientific">Pseudodesulfovibrio senegalensis</name>
    <dbReference type="NCBI Taxonomy" id="1721087"/>
    <lineage>
        <taxon>Bacteria</taxon>
        <taxon>Pseudomonadati</taxon>
        <taxon>Thermodesulfobacteriota</taxon>
        <taxon>Desulfovibrionia</taxon>
        <taxon>Desulfovibrionales</taxon>
        <taxon>Desulfovibrionaceae</taxon>
    </lineage>
</organism>
<dbReference type="SMART" id="SM00448">
    <property type="entry name" value="REC"/>
    <property type="match status" value="1"/>
</dbReference>
<dbReference type="InterPro" id="IPR013656">
    <property type="entry name" value="PAS_4"/>
</dbReference>
<dbReference type="InterPro" id="IPR036890">
    <property type="entry name" value="HATPase_C_sf"/>
</dbReference>
<dbReference type="Pfam" id="PF08448">
    <property type="entry name" value="PAS_4"/>
    <property type="match status" value="1"/>
</dbReference>
<dbReference type="Pfam" id="PF02518">
    <property type="entry name" value="HATPase_c"/>
    <property type="match status" value="1"/>
</dbReference>
<dbReference type="AlphaFoldDB" id="A0A6N6N6L2"/>
<feature type="domain" description="Histidine kinase" evidence="8">
    <location>
        <begin position="563"/>
        <end position="785"/>
    </location>
</feature>
<dbReference type="EC" id="2.7.13.3" evidence="2"/>
<feature type="domain" description="PAS" evidence="10">
    <location>
        <begin position="423"/>
        <end position="472"/>
    </location>
</feature>
<evidence type="ECO:0000256" key="6">
    <source>
        <dbReference type="ARBA" id="ARBA00023012"/>
    </source>
</evidence>
<keyword evidence="3 7" id="KW-0597">Phosphoprotein</keyword>
<feature type="modified residue" description="4-aspartylphosphate" evidence="7">
    <location>
        <position position="848"/>
    </location>
</feature>
<dbReference type="InterPro" id="IPR003594">
    <property type="entry name" value="HATPase_dom"/>
</dbReference>
<dbReference type="InterPro" id="IPR001789">
    <property type="entry name" value="Sig_transdc_resp-reg_receiver"/>
</dbReference>
<dbReference type="FunFam" id="1.10.287.130:FF:000001">
    <property type="entry name" value="Two-component sensor histidine kinase"/>
    <property type="match status" value="1"/>
</dbReference>
<dbReference type="SUPFAM" id="SSF55874">
    <property type="entry name" value="ATPase domain of HSP90 chaperone/DNA topoisomerase II/histidine kinase"/>
    <property type="match status" value="1"/>
</dbReference>
<evidence type="ECO:0000256" key="2">
    <source>
        <dbReference type="ARBA" id="ARBA00012438"/>
    </source>
</evidence>
<dbReference type="CDD" id="cd00082">
    <property type="entry name" value="HisKA"/>
    <property type="match status" value="1"/>
</dbReference>
<dbReference type="SUPFAM" id="SSF52172">
    <property type="entry name" value="CheY-like"/>
    <property type="match status" value="1"/>
</dbReference>
<dbReference type="InterPro" id="IPR011006">
    <property type="entry name" value="CheY-like_superfamily"/>
</dbReference>
<dbReference type="Gene3D" id="3.40.50.2300">
    <property type="match status" value="1"/>
</dbReference>
<evidence type="ECO:0000259" key="10">
    <source>
        <dbReference type="PROSITE" id="PS50112"/>
    </source>
</evidence>
<dbReference type="EMBL" id="WAIE01000001">
    <property type="protein sequence ID" value="KAB1442757.1"/>
    <property type="molecule type" value="Genomic_DNA"/>
</dbReference>
<dbReference type="GO" id="GO:0000155">
    <property type="term" value="F:phosphorelay sensor kinase activity"/>
    <property type="evidence" value="ECO:0007669"/>
    <property type="project" value="InterPro"/>
</dbReference>
<feature type="domain" description="Response regulatory" evidence="9">
    <location>
        <begin position="799"/>
        <end position="914"/>
    </location>
</feature>
<gene>
    <name evidence="11" type="ORF">F8A88_00310</name>
</gene>